<dbReference type="GO" id="GO:0006508">
    <property type="term" value="P:proteolysis"/>
    <property type="evidence" value="ECO:0007669"/>
    <property type="project" value="UniProtKB-KW"/>
</dbReference>
<dbReference type="InterPro" id="IPR036322">
    <property type="entry name" value="WD40_repeat_dom_sf"/>
</dbReference>
<dbReference type="PROSITE" id="PS50082">
    <property type="entry name" value="WD_REPEATS_2"/>
    <property type="match status" value="1"/>
</dbReference>
<keyword evidence="2" id="KW-0645">Protease</keyword>
<sequence length="898" mass="99616">MSLRSTSPPPRGGREDCPDAKPDLIHELKHDTSVLALAVSDEYIFAGTHNGEIVVWSLGSYQLVQTIQAHKRTVLCLVLSTAGERPLLFSSAGDAVISVWCPKSFKRLYEIYSTYDVGDIFSLAYSVQHDMVFMGAQNTTIQWVNLKDPKRRVTQDAERHPDRRHHRFFDSKAIGGTSTPRRNDDRWSLIPRSQAVLEVETGAIEQFAHYGYVYCMLVAKGPTVLVDPEEEVLVSGGGDGTIKLWRLSGDLEEYDDGETTDGSIQEIMVLGEDDAESVMSLAIDGSFLYAGKLHGVIELWDLDTKQKLRVIKSHIGDVTTVQMSWGLLWSAASRGSACKHSTVHYGRDANGVSENVSQRYQCLSRWKAHNGKILASAVTTYHGDHLFITGANDDNVCIWRVNGKPADEEDGAEVSEDMMITTLREFVSYKTVSSRPEFAEDCRRGATFLGSLFKRMGGQVEMLSTDKPHNPVVYAKFAGKLEPAGKRKRILFYGHYDVVPANTQKGKWLTDPFKLTGLNGYLYGRGVSDNKGPIIAALYAVTDLMQAKALDSDIIFLIEGEEEAGSRGFRETVWKHKELIGDVDYILLANSYWLDDEVPCLTYGLRGVLHATVCVDSRHPDLHSGVDGSYMMSEPLSDLTFLLSKLKGPRNRIMIPNFYDGILPLTHEEESRYDDITSILIRRNPENGPADVLKQSLMARWREPNLTIHRYKVSGPDGSLVSSHASSHISLRLVPGQEVDEVIQSLIDFLHAEFKTSESVNALTVTIDNKAEPWLGVPGNYIFRTLEEAVMRVWGPASGADGDGSNSTESNGADGNADEENNPGAKCEDAPAKSRKPLYIREGGSIPAIRFLEKEFGAPAAHLPCGQASDAAHLDNERLRVTNLLKSREIFELVFRKL</sequence>
<dbReference type="GO" id="GO:0046872">
    <property type="term" value="F:metal ion binding"/>
    <property type="evidence" value="ECO:0007669"/>
    <property type="project" value="UniProtKB-KW"/>
</dbReference>
<dbReference type="Gene3D" id="2.130.10.10">
    <property type="entry name" value="YVTN repeat-like/Quinoprotein amine dehydrogenase"/>
    <property type="match status" value="2"/>
</dbReference>
<dbReference type="PANTHER" id="PTHR43270:SF8">
    <property type="entry name" value="DI- AND TRIPEPTIDASE DUG2-RELATED"/>
    <property type="match status" value="1"/>
</dbReference>
<comment type="caution">
    <text evidence="7">The sequence shown here is derived from an EMBL/GenBank/DDBJ whole genome shotgun (WGS) entry which is preliminary data.</text>
</comment>
<protein>
    <recommendedName>
        <fullName evidence="9">Peptidase M20 dimerisation domain-containing protein</fullName>
    </recommendedName>
</protein>
<dbReference type="InterPro" id="IPR015943">
    <property type="entry name" value="WD40/YVTN_repeat-like_dom_sf"/>
</dbReference>
<dbReference type="PROSITE" id="PS00758">
    <property type="entry name" value="ARGE_DAPE_CPG2_1"/>
    <property type="match status" value="1"/>
</dbReference>
<keyword evidence="8" id="KW-1185">Reference proteome</keyword>
<dbReference type="Proteomes" id="UP001244011">
    <property type="component" value="Unassembled WGS sequence"/>
</dbReference>
<dbReference type="SUPFAM" id="SSF50978">
    <property type="entry name" value="WD40 repeat-like"/>
    <property type="match status" value="1"/>
</dbReference>
<feature type="compositionally biased region" description="Polar residues" evidence="6">
    <location>
        <begin position="804"/>
        <end position="813"/>
    </location>
</feature>
<dbReference type="InterPro" id="IPR051458">
    <property type="entry name" value="Cyt/Met_Dipeptidase"/>
</dbReference>
<dbReference type="InterPro" id="IPR002933">
    <property type="entry name" value="Peptidase_M20"/>
</dbReference>
<feature type="compositionally biased region" description="Basic and acidic residues" evidence="6">
    <location>
        <begin position="12"/>
        <end position="21"/>
    </location>
</feature>
<evidence type="ECO:0000256" key="1">
    <source>
        <dbReference type="ARBA" id="ARBA00006247"/>
    </source>
</evidence>
<evidence type="ECO:0000256" key="3">
    <source>
        <dbReference type="ARBA" id="ARBA00022723"/>
    </source>
</evidence>
<evidence type="ECO:0000256" key="2">
    <source>
        <dbReference type="ARBA" id="ARBA00022670"/>
    </source>
</evidence>
<proteinExistence type="inferred from homology"/>
<organism evidence="7 8">
    <name type="scientific">Phialemonium atrogriseum</name>
    <dbReference type="NCBI Taxonomy" id="1093897"/>
    <lineage>
        <taxon>Eukaryota</taxon>
        <taxon>Fungi</taxon>
        <taxon>Dikarya</taxon>
        <taxon>Ascomycota</taxon>
        <taxon>Pezizomycotina</taxon>
        <taxon>Sordariomycetes</taxon>
        <taxon>Sordariomycetidae</taxon>
        <taxon>Cephalothecales</taxon>
        <taxon>Cephalothecaceae</taxon>
        <taxon>Phialemonium</taxon>
    </lineage>
</organism>
<feature type="region of interest" description="Disordered" evidence="6">
    <location>
        <begin position="1"/>
        <end position="21"/>
    </location>
</feature>
<dbReference type="GeneID" id="85309994"/>
<evidence type="ECO:0000256" key="5">
    <source>
        <dbReference type="PROSITE-ProRule" id="PRU00221"/>
    </source>
</evidence>
<dbReference type="GO" id="GO:0008233">
    <property type="term" value="F:peptidase activity"/>
    <property type="evidence" value="ECO:0007669"/>
    <property type="project" value="UniProtKB-KW"/>
</dbReference>
<feature type="region of interest" description="Disordered" evidence="6">
    <location>
        <begin position="797"/>
        <end position="833"/>
    </location>
</feature>
<dbReference type="RefSeq" id="XP_060288198.1">
    <property type="nucleotide sequence ID" value="XM_060426807.1"/>
</dbReference>
<reference evidence="7" key="1">
    <citation type="submission" date="2023-06" db="EMBL/GenBank/DDBJ databases">
        <title>Genome-scale phylogeny and comparative genomics of the fungal order Sordariales.</title>
        <authorList>
            <consortium name="Lawrence Berkeley National Laboratory"/>
            <person name="Hensen N."/>
            <person name="Bonometti L."/>
            <person name="Westerberg I."/>
            <person name="Brannstrom I.O."/>
            <person name="Guillou S."/>
            <person name="Cros-Aarteil S."/>
            <person name="Calhoun S."/>
            <person name="Haridas S."/>
            <person name="Kuo A."/>
            <person name="Mondo S."/>
            <person name="Pangilinan J."/>
            <person name="Riley R."/>
            <person name="Labutti K."/>
            <person name="Andreopoulos B."/>
            <person name="Lipzen A."/>
            <person name="Chen C."/>
            <person name="Yanf M."/>
            <person name="Daum C."/>
            <person name="Ng V."/>
            <person name="Clum A."/>
            <person name="Steindorff A."/>
            <person name="Ohm R."/>
            <person name="Martin F."/>
            <person name="Silar P."/>
            <person name="Natvig D."/>
            <person name="Lalanne C."/>
            <person name="Gautier V."/>
            <person name="Ament-Velasquez S.L."/>
            <person name="Kruys A."/>
            <person name="Hutchinson M.I."/>
            <person name="Powell A.J."/>
            <person name="Barry K."/>
            <person name="Miller A.N."/>
            <person name="Grigoriev I.V."/>
            <person name="Debuchy R."/>
            <person name="Gladieux P."/>
            <person name="Thoren M.H."/>
            <person name="Johannesson H."/>
        </authorList>
    </citation>
    <scope>NUCLEOTIDE SEQUENCE</scope>
    <source>
        <strain evidence="7">8032-3</strain>
    </source>
</reference>
<dbReference type="Pfam" id="PF00400">
    <property type="entry name" value="WD40"/>
    <property type="match status" value="3"/>
</dbReference>
<comment type="similarity">
    <text evidence="1">Belongs to the peptidase M20A family.</text>
</comment>
<evidence type="ECO:0000256" key="4">
    <source>
        <dbReference type="ARBA" id="ARBA00022801"/>
    </source>
</evidence>
<name>A0AAJ0C8M9_9PEZI</name>
<gene>
    <name evidence="7" type="ORF">QBC33DRAFT_525351</name>
</gene>
<evidence type="ECO:0008006" key="9">
    <source>
        <dbReference type="Google" id="ProtNLM"/>
    </source>
</evidence>
<dbReference type="InterPro" id="IPR001261">
    <property type="entry name" value="ArgE/DapE_CS"/>
</dbReference>
<dbReference type="GO" id="GO:0006751">
    <property type="term" value="P:glutathione catabolic process"/>
    <property type="evidence" value="ECO:0007669"/>
    <property type="project" value="InterPro"/>
</dbReference>
<dbReference type="PANTHER" id="PTHR43270">
    <property type="entry name" value="BETA-ALA-HIS DIPEPTIDASE"/>
    <property type="match status" value="1"/>
</dbReference>
<evidence type="ECO:0000313" key="7">
    <source>
        <dbReference type="EMBL" id="KAK1771985.1"/>
    </source>
</evidence>
<keyword evidence="4" id="KW-0378">Hydrolase</keyword>
<dbReference type="PIRSF" id="PIRSF037237">
    <property type="entry name" value="Peptidase_WD_repeats_DUG2"/>
    <property type="match status" value="1"/>
</dbReference>
<evidence type="ECO:0000256" key="6">
    <source>
        <dbReference type="SAM" id="MobiDB-lite"/>
    </source>
</evidence>
<evidence type="ECO:0000313" key="8">
    <source>
        <dbReference type="Proteomes" id="UP001244011"/>
    </source>
</evidence>
<keyword evidence="5" id="KW-0853">WD repeat</keyword>
<dbReference type="InterPro" id="IPR001680">
    <property type="entry name" value="WD40_rpt"/>
</dbReference>
<dbReference type="AlphaFoldDB" id="A0AAJ0C8M9"/>
<keyword evidence="3" id="KW-0479">Metal-binding</keyword>
<dbReference type="Gene3D" id="3.30.70.360">
    <property type="match status" value="1"/>
</dbReference>
<accession>A0AAJ0C8M9</accession>
<dbReference type="InterPro" id="IPR017149">
    <property type="entry name" value="GSH_degradosome_Dug2"/>
</dbReference>
<feature type="repeat" description="WD" evidence="5">
    <location>
        <begin position="223"/>
        <end position="248"/>
    </location>
</feature>
<dbReference type="SMART" id="SM00320">
    <property type="entry name" value="WD40"/>
    <property type="match status" value="6"/>
</dbReference>
<dbReference type="SUPFAM" id="SSF53187">
    <property type="entry name" value="Zn-dependent exopeptidases"/>
    <property type="match status" value="1"/>
</dbReference>
<dbReference type="Gene3D" id="3.40.630.10">
    <property type="entry name" value="Zn peptidases"/>
    <property type="match status" value="2"/>
</dbReference>
<dbReference type="Pfam" id="PF01546">
    <property type="entry name" value="Peptidase_M20"/>
    <property type="match status" value="1"/>
</dbReference>
<dbReference type="EMBL" id="MU838998">
    <property type="protein sequence ID" value="KAK1771985.1"/>
    <property type="molecule type" value="Genomic_DNA"/>
</dbReference>